<evidence type="ECO:0000313" key="2">
    <source>
        <dbReference type="EMBL" id="MPC68620.1"/>
    </source>
</evidence>
<dbReference type="AlphaFoldDB" id="A0A5B7H8Y6"/>
<evidence type="ECO:0000256" key="1">
    <source>
        <dbReference type="SAM" id="MobiDB-lite"/>
    </source>
</evidence>
<protein>
    <submittedName>
        <fullName evidence="2">Uncharacterized protein</fullName>
    </submittedName>
</protein>
<feature type="region of interest" description="Disordered" evidence="1">
    <location>
        <begin position="23"/>
        <end position="97"/>
    </location>
</feature>
<dbReference type="EMBL" id="VSRR010028127">
    <property type="protein sequence ID" value="MPC68620.1"/>
    <property type="molecule type" value="Genomic_DNA"/>
</dbReference>
<organism evidence="2 3">
    <name type="scientific">Portunus trituberculatus</name>
    <name type="common">Swimming crab</name>
    <name type="synonym">Neptunus trituberculatus</name>
    <dbReference type="NCBI Taxonomy" id="210409"/>
    <lineage>
        <taxon>Eukaryota</taxon>
        <taxon>Metazoa</taxon>
        <taxon>Ecdysozoa</taxon>
        <taxon>Arthropoda</taxon>
        <taxon>Crustacea</taxon>
        <taxon>Multicrustacea</taxon>
        <taxon>Malacostraca</taxon>
        <taxon>Eumalacostraca</taxon>
        <taxon>Eucarida</taxon>
        <taxon>Decapoda</taxon>
        <taxon>Pleocyemata</taxon>
        <taxon>Brachyura</taxon>
        <taxon>Eubrachyura</taxon>
        <taxon>Portunoidea</taxon>
        <taxon>Portunidae</taxon>
        <taxon>Portuninae</taxon>
        <taxon>Portunus</taxon>
    </lineage>
</organism>
<name>A0A5B7H8Y6_PORTR</name>
<dbReference type="Proteomes" id="UP000324222">
    <property type="component" value="Unassembled WGS sequence"/>
</dbReference>
<feature type="compositionally biased region" description="Basic and acidic residues" evidence="1">
    <location>
        <begin position="47"/>
        <end position="64"/>
    </location>
</feature>
<accession>A0A5B7H8Y6</accession>
<reference evidence="2 3" key="1">
    <citation type="submission" date="2019-05" db="EMBL/GenBank/DDBJ databases">
        <title>Another draft genome of Portunus trituberculatus and its Hox gene families provides insights of decapod evolution.</title>
        <authorList>
            <person name="Jeong J.-H."/>
            <person name="Song I."/>
            <person name="Kim S."/>
            <person name="Choi T."/>
            <person name="Kim D."/>
            <person name="Ryu S."/>
            <person name="Kim W."/>
        </authorList>
    </citation>
    <scope>NUCLEOTIDE SEQUENCE [LARGE SCALE GENOMIC DNA]</scope>
    <source>
        <tissue evidence="2">Muscle</tissue>
    </source>
</reference>
<gene>
    <name evidence="2" type="ORF">E2C01_062823</name>
</gene>
<proteinExistence type="predicted"/>
<keyword evidence="3" id="KW-1185">Reference proteome</keyword>
<evidence type="ECO:0000313" key="3">
    <source>
        <dbReference type="Proteomes" id="UP000324222"/>
    </source>
</evidence>
<feature type="compositionally biased region" description="Polar residues" evidence="1">
    <location>
        <begin position="81"/>
        <end position="97"/>
    </location>
</feature>
<comment type="caution">
    <text evidence="2">The sequence shown here is derived from an EMBL/GenBank/DDBJ whole genome shotgun (WGS) entry which is preliminary data.</text>
</comment>
<sequence length="97" mass="11140">MVCVYEGGGTSDGTRWESLRKQMRGLSNEGKRREERVGEESGLDSVDNERHDKAMQAREREEMRVPSGAMKRKRSERQRQWWKTVSGTAGTVSDITH</sequence>
<feature type="compositionally biased region" description="Basic and acidic residues" evidence="1">
    <location>
        <begin position="29"/>
        <end position="39"/>
    </location>
</feature>